<proteinExistence type="predicted"/>
<reference evidence="1 2" key="1">
    <citation type="journal article" date="2016" name="Genome Biol. Evol.">
        <title>Gene Family Evolution Reflects Adaptation to Soil Environmental Stressors in the Genome of the Collembolan Orchesella cincta.</title>
        <authorList>
            <person name="Faddeeva-Vakhrusheva A."/>
            <person name="Derks M.F."/>
            <person name="Anvar S.Y."/>
            <person name="Agamennone V."/>
            <person name="Suring W."/>
            <person name="Smit S."/>
            <person name="van Straalen N.M."/>
            <person name="Roelofs D."/>
        </authorList>
    </citation>
    <scope>NUCLEOTIDE SEQUENCE [LARGE SCALE GENOMIC DNA]</scope>
    <source>
        <tissue evidence="1">Mixed pool</tissue>
    </source>
</reference>
<comment type="caution">
    <text evidence="1">The sequence shown here is derived from an EMBL/GenBank/DDBJ whole genome shotgun (WGS) entry which is preliminary data.</text>
</comment>
<dbReference type="OrthoDB" id="10265903at2759"/>
<dbReference type="STRING" id="48709.A0A1D2NC74"/>
<dbReference type="Pfam" id="PF00444">
    <property type="entry name" value="Ribosomal_L36"/>
    <property type="match status" value="1"/>
</dbReference>
<dbReference type="GO" id="GO:0003735">
    <property type="term" value="F:structural constituent of ribosome"/>
    <property type="evidence" value="ECO:0007669"/>
    <property type="project" value="InterPro"/>
</dbReference>
<organism evidence="1 2">
    <name type="scientific">Orchesella cincta</name>
    <name type="common">Springtail</name>
    <name type="synonym">Podura cincta</name>
    <dbReference type="NCBI Taxonomy" id="48709"/>
    <lineage>
        <taxon>Eukaryota</taxon>
        <taxon>Metazoa</taxon>
        <taxon>Ecdysozoa</taxon>
        <taxon>Arthropoda</taxon>
        <taxon>Hexapoda</taxon>
        <taxon>Collembola</taxon>
        <taxon>Entomobryomorpha</taxon>
        <taxon>Entomobryoidea</taxon>
        <taxon>Orchesellidae</taxon>
        <taxon>Orchesellinae</taxon>
        <taxon>Orchesella</taxon>
    </lineage>
</organism>
<dbReference type="GO" id="GO:0006412">
    <property type="term" value="P:translation"/>
    <property type="evidence" value="ECO:0007669"/>
    <property type="project" value="InterPro"/>
</dbReference>
<name>A0A1D2NC74_ORCCI</name>
<protein>
    <submittedName>
        <fullName evidence="1">39S ribosomal protein L36, mitochondrial</fullName>
    </submittedName>
</protein>
<evidence type="ECO:0000313" key="2">
    <source>
        <dbReference type="Proteomes" id="UP000094527"/>
    </source>
</evidence>
<gene>
    <name evidence="1" type="ORF">Ocin01_03845</name>
</gene>
<dbReference type="EMBL" id="LJIJ01000094">
    <property type="protein sequence ID" value="ODN02831.1"/>
    <property type="molecule type" value="Genomic_DNA"/>
</dbReference>
<keyword evidence="1" id="KW-0687">Ribonucleoprotein</keyword>
<evidence type="ECO:0000313" key="1">
    <source>
        <dbReference type="EMBL" id="ODN02831.1"/>
    </source>
</evidence>
<dbReference type="AlphaFoldDB" id="A0A1D2NC74"/>
<dbReference type="InterPro" id="IPR000473">
    <property type="entry name" value="Ribosomal_bL36"/>
</dbReference>
<keyword evidence="1" id="KW-0689">Ribosomal protein</keyword>
<accession>A0A1D2NC74</accession>
<sequence length="181" mass="20339">MWNIPWNFSISRILSKDLATGINRIINIPVPAAGAVSRSVAQLSCRCTNDNDALVQKAIPTVFARSYTTMRTSIIPCSSSTPTSWKACSILSSSVSVPLFGNLCNVEGDNRIVAGTYIQSRGLKIMGKVRRRCKDCFMTWINGNLWNLCKTQQRHKQMLKAPYFSNQRVLTHATQKPKRDW</sequence>
<dbReference type="GO" id="GO:0005840">
    <property type="term" value="C:ribosome"/>
    <property type="evidence" value="ECO:0007669"/>
    <property type="project" value="UniProtKB-KW"/>
</dbReference>
<keyword evidence="2" id="KW-1185">Reference proteome</keyword>
<dbReference type="Proteomes" id="UP000094527">
    <property type="component" value="Unassembled WGS sequence"/>
</dbReference>